<sequence>MKILIMDIDITLKGGVARVVSNLANALSNTHQVDILSVYKKNELFFEIDKEINIYFLNDKEQKYTSKDIYRKYKYNVLLYLLFKLKFKYKYFYERMQIYFQNKKIKQFSLKYDVVINNNYFLFNQKNFEKVKTIQIMHGNFIYYSKDLLRNLKYFNTLVILSNKQINEWKKYHKNIQVIPNFIPSILEKSNDYKQKNVLSIGRFELNDEKGFLRLIEIWNLVQKNKKYQGWTLTIVGEGDLKNTIEEKIKENNLENSIILKPFTKEIEKEYLNASVYVMCSHYEGFPMVLIEASSYALPIISFDINTGPSELIENEKSGFLINDGNLKEFAKKLCILMDDESLRKTMGGGAKDIVKVKFSKEVIIKKWAKLLKNI</sequence>
<protein>
    <submittedName>
        <fullName evidence="2">Glycosyltransferase, family 1</fullName>
    </submittedName>
</protein>
<name>A0A7L5ILT5_9BACT</name>
<dbReference type="RefSeq" id="WP_139425601.1">
    <property type="nucleotide sequence ID" value="NZ_CBCSFY010000027.1"/>
</dbReference>
<gene>
    <name evidence="2" type="ORF">CARM_1272</name>
</gene>
<evidence type="ECO:0000313" key="3">
    <source>
        <dbReference type="Proteomes" id="UP000509246"/>
    </source>
</evidence>
<dbReference type="Proteomes" id="UP000509246">
    <property type="component" value="Chromosome"/>
</dbReference>
<dbReference type="Pfam" id="PF00534">
    <property type="entry name" value="Glycos_transf_1"/>
    <property type="match status" value="1"/>
</dbReference>
<dbReference type="GeneID" id="56587022"/>
<organism evidence="2 3">
    <name type="scientific">Campylobacter armoricus</name>
    <dbReference type="NCBI Taxonomy" id="2505970"/>
    <lineage>
        <taxon>Bacteria</taxon>
        <taxon>Pseudomonadati</taxon>
        <taxon>Campylobacterota</taxon>
        <taxon>Epsilonproteobacteria</taxon>
        <taxon>Campylobacterales</taxon>
        <taxon>Campylobacteraceae</taxon>
        <taxon>Campylobacter</taxon>
    </lineage>
</organism>
<dbReference type="KEGG" id="carm:CARM_1272"/>
<dbReference type="PANTHER" id="PTHR12526:SF630">
    <property type="entry name" value="GLYCOSYLTRANSFERASE"/>
    <property type="match status" value="1"/>
</dbReference>
<accession>A0A7L5ILT5</accession>
<dbReference type="PANTHER" id="PTHR12526">
    <property type="entry name" value="GLYCOSYLTRANSFERASE"/>
    <property type="match status" value="1"/>
</dbReference>
<dbReference type="AlphaFoldDB" id="A0A7L5ILT5"/>
<dbReference type="GO" id="GO:0016757">
    <property type="term" value="F:glycosyltransferase activity"/>
    <property type="evidence" value="ECO:0007669"/>
    <property type="project" value="InterPro"/>
</dbReference>
<keyword evidence="2" id="KW-0808">Transferase</keyword>
<evidence type="ECO:0000259" key="1">
    <source>
        <dbReference type="Pfam" id="PF00534"/>
    </source>
</evidence>
<keyword evidence="3" id="KW-1185">Reference proteome</keyword>
<evidence type="ECO:0000313" key="2">
    <source>
        <dbReference type="EMBL" id="QKF80167.1"/>
    </source>
</evidence>
<dbReference type="CDD" id="cd03820">
    <property type="entry name" value="GT4_AmsD-like"/>
    <property type="match status" value="1"/>
</dbReference>
<proteinExistence type="predicted"/>
<dbReference type="InterPro" id="IPR001296">
    <property type="entry name" value="Glyco_trans_1"/>
</dbReference>
<feature type="domain" description="Glycosyl transferase family 1" evidence="1">
    <location>
        <begin position="193"/>
        <end position="352"/>
    </location>
</feature>
<dbReference type="EMBL" id="CP053825">
    <property type="protein sequence ID" value="QKF80167.1"/>
    <property type="molecule type" value="Genomic_DNA"/>
</dbReference>
<dbReference type="Gene3D" id="3.40.50.2000">
    <property type="entry name" value="Glycogen Phosphorylase B"/>
    <property type="match status" value="2"/>
</dbReference>
<dbReference type="SUPFAM" id="SSF53756">
    <property type="entry name" value="UDP-Glycosyltransferase/glycogen phosphorylase"/>
    <property type="match status" value="1"/>
</dbReference>
<reference evidence="2 3" key="1">
    <citation type="submission" date="2020-05" db="EMBL/GenBank/DDBJ databases">
        <title>Complete genome sequencing of Campylobacter and Arcobacter type strains.</title>
        <authorList>
            <person name="Miller W.G."/>
            <person name="Yee E."/>
        </authorList>
    </citation>
    <scope>NUCLEOTIDE SEQUENCE [LARGE SCALE GENOMIC DNA]</scope>
    <source>
        <strain evidence="2 3">CCUG 73571</strain>
    </source>
</reference>